<gene>
    <name evidence="2" type="ORF">SU48_01680</name>
</gene>
<evidence type="ECO:0000313" key="3">
    <source>
        <dbReference type="Proteomes" id="UP000077363"/>
    </source>
</evidence>
<feature type="coiled-coil region" evidence="1">
    <location>
        <begin position="79"/>
        <end position="106"/>
    </location>
</feature>
<accession>A0A172T6V3</accession>
<dbReference type="KEGG" id="dpu:SU48_01680"/>
<dbReference type="EMBL" id="CP011387">
    <property type="protein sequence ID" value="ANE42677.1"/>
    <property type="molecule type" value="Genomic_DNA"/>
</dbReference>
<proteinExistence type="predicted"/>
<dbReference type="Proteomes" id="UP000077363">
    <property type="component" value="Chromosome"/>
</dbReference>
<sequence length="119" mass="13536">MLASELALEVEIDPSVMSKRIGTYFLETGRRKERHLSALSVAQLRQAHELLDGGQARSFRTAVQMVIGTYADPVPPESTKQLLQRLDELQTTHQELMEKVQRILEYFEQAVRAESRPNG</sequence>
<reference evidence="2 3" key="1">
    <citation type="submission" date="2015-01" db="EMBL/GenBank/DDBJ databases">
        <title>Deinococcus puniceus/DY1/ whole genome sequencing.</title>
        <authorList>
            <person name="Kim M.K."/>
            <person name="Srinivasan S."/>
            <person name="Lee J.-J."/>
        </authorList>
    </citation>
    <scope>NUCLEOTIDE SEQUENCE [LARGE SCALE GENOMIC DNA]</scope>
    <source>
        <strain evidence="2 3">DY1</strain>
    </source>
</reference>
<evidence type="ECO:0000256" key="1">
    <source>
        <dbReference type="SAM" id="Coils"/>
    </source>
</evidence>
<evidence type="ECO:0000313" key="2">
    <source>
        <dbReference type="EMBL" id="ANE42677.1"/>
    </source>
</evidence>
<keyword evidence="3" id="KW-1185">Reference proteome</keyword>
<dbReference type="OrthoDB" id="73829at2"/>
<name>A0A172T6V3_9DEIO</name>
<dbReference type="RefSeq" id="WP_064013729.1">
    <property type="nucleotide sequence ID" value="NZ_CP011387.1"/>
</dbReference>
<dbReference type="AlphaFoldDB" id="A0A172T6V3"/>
<organism evidence="2 3">
    <name type="scientific">Deinococcus puniceus</name>
    <dbReference type="NCBI Taxonomy" id="1182568"/>
    <lineage>
        <taxon>Bacteria</taxon>
        <taxon>Thermotogati</taxon>
        <taxon>Deinococcota</taxon>
        <taxon>Deinococci</taxon>
        <taxon>Deinococcales</taxon>
        <taxon>Deinococcaceae</taxon>
        <taxon>Deinococcus</taxon>
    </lineage>
</organism>
<dbReference type="PATRIC" id="fig|1182568.3.peg.348"/>
<dbReference type="STRING" id="1182568.SU48_01680"/>
<keyword evidence="1" id="KW-0175">Coiled coil</keyword>
<protein>
    <submittedName>
        <fullName evidence="2">Uncharacterized protein</fullName>
    </submittedName>
</protein>